<dbReference type="STRING" id="75743.A0A401PSM4"/>
<dbReference type="GO" id="GO:0042981">
    <property type="term" value="P:regulation of apoptotic process"/>
    <property type="evidence" value="ECO:0007669"/>
    <property type="project" value="InterPro"/>
</dbReference>
<name>A0A401PSM4_SCYTO</name>
<dbReference type="Proteomes" id="UP000288216">
    <property type="component" value="Unassembled WGS sequence"/>
</dbReference>
<protein>
    <recommendedName>
        <fullName evidence="1">CARD domain-containing protein</fullName>
    </recommendedName>
</protein>
<dbReference type="GO" id="GO:0002020">
    <property type="term" value="F:protease binding"/>
    <property type="evidence" value="ECO:0007669"/>
    <property type="project" value="InterPro"/>
</dbReference>
<evidence type="ECO:0000313" key="3">
    <source>
        <dbReference type="Proteomes" id="UP000288216"/>
    </source>
</evidence>
<dbReference type="CDD" id="cd01671">
    <property type="entry name" value="CARD"/>
    <property type="match status" value="2"/>
</dbReference>
<keyword evidence="3" id="KW-1185">Reference proteome</keyword>
<feature type="domain" description="CARD" evidence="1">
    <location>
        <begin position="110"/>
        <end position="201"/>
    </location>
</feature>
<evidence type="ECO:0000313" key="2">
    <source>
        <dbReference type="EMBL" id="GCB76102.1"/>
    </source>
</evidence>
<comment type="caution">
    <text evidence="2">The sequence shown here is derived from an EMBL/GenBank/DDBJ whole genome shotgun (WGS) entry which is preliminary data.</text>
</comment>
<proteinExistence type="predicted"/>
<dbReference type="InterPro" id="IPR011029">
    <property type="entry name" value="DEATH-like_dom_sf"/>
</dbReference>
<dbReference type="PROSITE" id="PS50209">
    <property type="entry name" value="CARD"/>
    <property type="match status" value="2"/>
</dbReference>
<dbReference type="Pfam" id="PF00619">
    <property type="entry name" value="CARD"/>
    <property type="match status" value="2"/>
</dbReference>
<dbReference type="EMBL" id="BFAA01015203">
    <property type="protein sequence ID" value="GCB76102.1"/>
    <property type="molecule type" value="Genomic_DNA"/>
</dbReference>
<dbReference type="Gene3D" id="1.10.533.10">
    <property type="entry name" value="Death Domain, Fas"/>
    <property type="match status" value="2"/>
</dbReference>
<dbReference type="SUPFAM" id="SSF47986">
    <property type="entry name" value="DEATH domain"/>
    <property type="match status" value="2"/>
</dbReference>
<dbReference type="PANTHER" id="PTHR15034">
    <property type="entry name" value="DEATH DOMAIN-CONTAINING PROTEIN CRADD"/>
    <property type="match status" value="1"/>
</dbReference>
<dbReference type="GO" id="GO:0070513">
    <property type="term" value="F:death domain binding"/>
    <property type="evidence" value="ECO:0007669"/>
    <property type="project" value="InterPro"/>
</dbReference>
<dbReference type="AlphaFoldDB" id="A0A401PSM4"/>
<organism evidence="2 3">
    <name type="scientific">Scyliorhinus torazame</name>
    <name type="common">Cloudy catshark</name>
    <name type="synonym">Catulus torazame</name>
    <dbReference type="NCBI Taxonomy" id="75743"/>
    <lineage>
        <taxon>Eukaryota</taxon>
        <taxon>Metazoa</taxon>
        <taxon>Chordata</taxon>
        <taxon>Craniata</taxon>
        <taxon>Vertebrata</taxon>
        <taxon>Chondrichthyes</taxon>
        <taxon>Elasmobranchii</taxon>
        <taxon>Galeomorphii</taxon>
        <taxon>Galeoidea</taxon>
        <taxon>Carcharhiniformes</taxon>
        <taxon>Scyliorhinidae</taxon>
        <taxon>Scyliorhinus</taxon>
    </lineage>
</organism>
<dbReference type="OrthoDB" id="9937064at2759"/>
<accession>A0A401PSM4</accession>
<dbReference type="InterPro" id="IPR037939">
    <property type="entry name" value="CRADD"/>
</dbReference>
<evidence type="ECO:0000259" key="1">
    <source>
        <dbReference type="PROSITE" id="PS50209"/>
    </source>
</evidence>
<sequence>MAQFEGVPLAGKARDAMKMYLQSSHDVLVSALYNIDPLLDQMIASQLLTHENYYEIRTEKIPPQKARKLLEIVQLQMNENDVRLFVECLRRCKHHYPRLKDWLAGDTGIIRGPTEQKLQKQANVVCQRLGHLVIPIAMRLFSNEMISQYELDIVQGETTLYCQAQRLINICLQKGERSCQKLYEALHEEDTILAEDIDGEAVFNEREPTFPIQLQQDTEHPPLLSSLVPTPQEETQPVSFLLQDLKLECGFDKEIQLQQKEKGQYVAGYTMSQKLPQVMPSR</sequence>
<dbReference type="InterPro" id="IPR001315">
    <property type="entry name" value="CARD"/>
</dbReference>
<dbReference type="PANTHER" id="PTHR15034:SF5">
    <property type="entry name" value="DEATH DOMAIN-CONTAINING PROTEIN CRADD"/>
    <property type="match status" value="1"/>
</dbReference>
<gene>
    <name evidence="2" type="ORF">scyTo_0019843</name>
</gene>
<reference evidence="2 3" key="1">
    <citation type="journal article" date="2018" name="Nat. Ecol. Evol.">
        <title>Shark genomes provide insights into elasmobranch evolution and the origin of vertebrates.</title>
        <authorList>
            <person name="Hara Y"/>
            <person name="Yamaguchi K"/>
            <person name="Onimaru K"/>
            <person name="Kadota M"/>
            <person name="Koyanagi M"/>
            <person name="Keeley SD"/>
            <person name="Tatsumi K"/>
            <person name="Tanaka K"/>
            <person name="Motone F"/>
            <person name="Kageyama Y"/>
            <person name="Nozu R"/>
            <person name="Adachi N"/>
            <person name="Nishimura O"/>
            <person name="Nakagawa R"/>
            <person name="Tanegashima C"/>
            <person name="Kiyatake I"/>
            <person name="Matsumoto R"/>
            <person name="Murakumo K"/>
            <person name="Nishida K"/>
            <person name="Terakita A"/>
            <person name="Kuratani S"/>
            <person name="Sato K"/>
            <person name="Hyodo S Kuraku.S."/>
        </authorList>
    </citation>
    <scope>NUCLEOTIDE SEQUENCE [LARGE SCALE GENOMIC DNA]</scope>
</reference>
<feature type="domain" description="CARD" evidence="1">
    <location>
        <begin position="13"/>
        <end position="90"/>
    </location>
</feature>